<keyword evidence="1" id="KW-0812">Transmembrane</keyword>
<keyword evidence="1" id="KW-1133">Transmembrane helix</keyword>
<dbReference type="EMBL" id="CM010631">
    <property type="protein sequence ID" value="RID66549.1"/>
    <property type="molecule type" value="Genomic_DNA"/>
</dbReference>
<protein>
    <submittedName>
        <fullName evidence="2">Uncharacterized protein</fullName>
    </submittedName>
</protein>
<evidence type="ECO:0000313" key="3">
    <source>
        <dbReference type="Proteomes" id="UP000264353"/>
    </source>
</evidence>
<accession>A0A397ZLM6</accession>
<keyword evidence="1" id="KW-0472">Membrane</keyword>
<evidence type="ECO:0000256" key="1">
    <source>
        <dbReference type="SAM" id="Phobius"/>
    </source>
</evidence>
<organism evidence="2 3">
    <name type="scientific">Brassica campestris</name>
    <name type="common">Field mustard</name>
    <dbReference type="NCBI Taxonomy" id="3711"/>
    <lineage>
        <taxon>Eukaryota</taxon>
        <taxon>Viridiplantae</taxon>
        <taxon>Streptophyta</taxon>
        <taxon>Embryophyta</taxon>
        <taxon>Tracheophyta</taxon>
        <taxon>Spermatophyta</taxon>
        <taxon>Magnoliopsida</taxon>
        <taxon>eudicotyledons</taxon>
        <taxon>Gunneridae</taxon>
        <taxon>Pentapetalae</taxon>
        <taxon>rosids</taxon>
        <taxon>malvids</taxon>
        <taxon>Brassicales</taxon>
        <taxon>Brassicaceae</taxon>
        <taxon>Brassiceae</taxon>
        <taxon>Brassica</taxon>
    </lineage>
</organism>
<name>A0A397ZLM6_BRACM</name>
<dbReference type="AlphaFoldDB" id="A0A397ZLM6"/>
<reference evidence="2 3" key="1">
    <citation type="submission" date="2018-06" db="EMBL/GenBank/DDBJ databases">
        <title>WGS assembly of Brassica rapa FPsc.</title>
        <authorList>
            <person name="Bowman J."/>
            <person name="Kohchi T."/>
            <person name="Yamato K."/>
            <person name="Jenkins J."/>
            <person name="Shu S."/>
            <person name="Ishizaki K."/>
            <person name="Yamaoka S."/>
            <person name="Nishihama R."/>
            <person name="Nakamura Y."/>
            <person name="Berger F."/>
            <person name="Adam C."/>
            <person name="Aki S."/>
            <person name="Althoff F."/>
            <person name="Araki T."/>
            <person name="Arteaga-Vazquez M."/>
            <person name="Balasubrmanian S."/>
            <person name="Bauer D."/>
            <person name="Boehm C."/>
            <person name="Briginshaw L."/>
            <person name="Caballero-Perez J."/>
            <person name="Catarino B."/>
            <person name="Chen F."/>
            <person name="Chiyoda S."/>
            <person name="Chovatia M."/>
            <person name="Davies K."/>
            <person name="Delmans M."/>
            <person name="Demura T."/>
            <person name="Dierschke T."/>
            <person name="Dolan L."/>
            <person name="Dorantes-Acosta A."/>
            <person name="Eklund D."/>
            <person name="Florent S."/>
            <person name="Flores-Sandoval E."/>
            <person name="Fujiyama A."/>
            <person name="Fukuzawa H."/>
            <person name="Galik B."/>
            <person name="Grimanelli D."/>
            <person name="Grimwood J."/>
            <person name="Grossniklaus U."/>
            <person name="Hamada T."/>
            <person name="Haseloff J."/>
            <person name="Hetherington A."/>
            <person name="Higo A."/>
            <person name="Hirakawa Y."/>
            <person name="Hundley H."/>
            <person name="Ikeda Y."/>
            <person name="Inoue K."/>
            <person name="Inoue S."/>
            <person name="Ishida S."/>
            <person name="Jia Q."/>
            <person name="Kakita M."/>
            <person name="Kanazawa T."/>
            <person name="Kawai Y."/>
            <person name="Kawashima T."/>
            <person name="Kennedy M."/>
            <person name="Kinose K."/>
            <person name="Kinoshita T."/>
            <person name="Kohara Y."/>
            <person name="Koide E."/>
            <person name="Komatsu K."/>
            <person name="Kopischke S."/>
            <person name="Kubo M."/>
            <person name="Kyozuka J."/>
            <person name="Lagercrantz U."/>
            <person name="Lin S."/>
            <person name="Lindquist E."/>
            <person name="Lipzen A."/>
            <person name="Lu C."/>
            <person name="Luna E."/>
            <person name="Martienssen R."/>
            <person name="Minamino N."/>
            <person name="Mizutani M."/>
            <person name="Mizutani M."/>
            <person name="Mochizuki N."/>
            <person name="Monte I."/>
            <person name="Mosher R."/>
            <person name="Nagasaki H."/>
            <person name="Nakagami H."/>
            <person name="Naramoto S."/>
            <person name="Nishitani K."/>
            <person name="Ohtani M."/>
            <person name="Okamoto T."/>
            <person name="Okumura M."/>
            <person name="Phillips J."/>
            <person name="Pollak B."/>
            <person name="Reinders A."/>
            <person name="Roevekamp M."/>
            <person name="Sano R."/>
            <person name="Sawa S."/>
            <person name="Schmid M."/>
            <person name="Shirakawa M."/>
            <person name="Solano R."/>
            <person name="Spunde A."/>
            <person name="Suetsugu N."/>
            <person name="Sugano S."/>
            <person name="Sugiyama A."/>
            <person name="Sun R."/>
            <person name="Suzuki Y."/>
            <person name="Takenaka M."/>
            <person name="Takezawa D."/>
            <person name="Tomogane H."/>
            <person name="Tsuzuki M."/>
            <person name="Ueda T."/>
            <person name="Umeda M."/>
            <person name="Ward J."/>
            <person name="Watanabe Y."/>
            <person name="Yazaki K."/>
            <person name="Yokoyama R."/>
            <person name="Yoshitake Y."/>
            <person name="Yotsui I."/>
            <person name="Zachgo S."/>
            <person name="Schmutz J."/>
        </authorList>
    </citation>
    <scope>NUCLEOTIDE SEQUENCE [LARGE SCALE GENOMIC DNA]</scope>
    <source>
        <strain evidence="3">cv. B-3</strain>
    </source>
</reference>
<sequence>MVWYILILLSNFQFLCFSNFFYIVRFLVDFSVYGEHLSHYVTLSFDIQTQTQC</sequence>
<evidence type="ECO:0000313" key="2">
    <source>
        <dbReference type="EMBL" id="RID66549.1"/>
    </source>
</evidence>
<dbReference type="Proteomes" id="UP000264353">
    <property type="component" value="Chromosome A4"/>
</dbReference>
<feature type="transmembrane region" description="Helical" evidence="1">
    <location>
        <begin position="6"/>
        <end position="28"/>
    </location>
</feature>
<proteinExistence type="predicted"/>
<gene>
    <name evidence="2" type="ORF">BRARA_D01682</name>
</gene>